<keyword evidence="1" id="KW-0812">Transmembrane</keyword>
<feature type="non-terminal residue" evidence="2">
    <location>
        <position position="1"/>
    </location>
</feature>
<evidence type="ECO:0000256" key="1">
    <source>
        <dbReference type="SAM" id="Phobius"/>
    </source>
</evidence>
<evidence type="ECO:0000313" key="2">
    <source>
        <dbReference type="EMBL" id="CAG8793877.1"/>
    </source>
</evidence>
<feature type="non-terminal residue" evidence="2">
    <location>
        <position position="79"/>
    </location>
</feature>
<accession>A0A9N9JUB3</accession>
<keyword evidence="1" id="KW-0472">Membrane</keyword>
<feature type="transmembrane region" description="Helical" evidence="1">
    <location>
        <begin position="56"/>
        <end position="76"/>
    </location>
</feature>
<protein>
    <submittedName>
        <fullName evidence="2">11411_t:CDS:1</fullName>
    </submittedName>
</protein>
<dbReference type="OrthoDB" id="2426283at2759"/>
<gene>
    <name evidence="2" type="ORF">DERYTH_LOCUS21958</name>
</gene>
<keyword evidence="3" id="KW-1185">Reference proteome</keyword>
<reference evidence="2" key="1">
    <citation type="submission" date="2021-06" db="EMBL/GenBank/DDBJ databases">
        <authorList>
            <person name="Kallberg Y."/>
            <person name="Tangrot J."/>
            <person name="Rosling A."/>
        </authorList>
    </citation>
    <scope>NUCLEOTIDE SEQUENCE</scope>
    <source>
        <strain evidence="2">MA453B</strain>
    </source>
</reference>
<comment type="caution">
    <text evidence="2">The sequence shown here is derived from an EMBL/GenBank/DDBJ whole genome shotgun (WGS) entry which is preliminary data.</text>
</comment>
<dbReference type="EMBL" id="CAJVPY010029207">
    <property type="protein sequence ID" value="CAG8793877.1"/>
    <property type="molecule type" value="Genomic_DNA"/>
</dbReference>
<name>A0A9N9JUB3_9GLOM</name>
<sequence>PEKFDTIINQNDHHFGKLAYLLSRKMAKWFFEIYKQSNFISHYFEKPEFLTSKEEYLVVQITSTIYIFVYVLITLFQLI</sequence>
<dbReference type="Proteomes" id="UP000789405">
    <property type="component" value="Unassembled WGS sequence"/>
</dbReference>
<evidence type="ECO:0000313" key="3">
    <source>
        <dbReference type="Proteomes" id="UP000789405"/>
    </source>
</evidence>
<dbReference type="AlphaFoldDB" id="A0A9N9JUB3"/>
<organism evidence="2 3">
    <name type="scientific">Dentiscutata erythropus</name>
    <dbReference type="NCBI Taxonomy" id="1348616"/>
    <lineage>
        <taxon>Eukaryota</taxon>
        <taxon>Fungi</taxon>
        <taxon>Fungi incertae sedis</taxon>
        <taxon>Mucoromycota</taxon>
        <taxon>Glomeromycotina</taxon>
        <taxon>Glomeromycetes</taxon>
        <taxon>Diversisporales</taxon>
        <taxon>Gigasporaceae</taxon>
        <taxon>Dentiscutata</taxon>
    </lineage>
</organism>
<proteinExistence type="predicted"/>
<keyword evidence="1" id="KW-1133">Transmembrane helix</keyword>